<keyword evidence="6" id="KW-0446">Lipid-binding</keyword>
<dbReference type="InterPro" id="IPR000648">
    <property type="entry name" value="Oxysterol-bd"/>
</dbReference>
<evidence type="ECO:0000259" key="12">
    <source>
        <dbReference type="PROSITE" id="PS50003"/>
    </source>
</evidence>
<dbReference type="InterPro" id="IPR001849">
    <property type="entry name" value="PH_domain"/>
</dbReference>
<evidence type="ECO:0000256" key="7">
    <source>
        <dbReference type="ARBA" id="ARBA00023136"/>
    </source>
</evidence>
<keyword evidence="5 9" id="KW-0445">Lipid transport</keyword>
<dbReference type="Bgee" id="ENSNBRG00000006657">
    <property type="expression patterns" value="Expressed in blood and 9 other cell types or tissues"/>
</dbReference>
<feature type="domain" description="PH" evidence="12">
    <location>
        <begin position="32"/>
        <end position="125"/>
    </location>
</feature>
<evidence type="ECO:0000256" key="11">
    <source>
        <dbReference type="SAM" id="MobiDB-lite"/>
    </source>
</evidence>
<dbReference type="GO" id="GO:0005886">
    <property type="term" value="C:plasma membrane"/>
    <property type="evidence" value="ECO:0007669"/>
    <property type="project" value="TreeGrafter"/>
</dbReference>
<dbReference type="SMART" id="SM00233">
    <property type="entry name" value="PH"/>
    <property type="match status" value="1"/>
</dbReference>
<evidence type="ECO:0000313" key="13">
    <source>
        <dbReference type="Ensembl" id="ENSNBRP00000008551.1"/>
    </source>
</evidence>
<dbReference type="GO" id="GO:0005829">
    <property type="term" value="C:cytosol"/>
    <property type="evidence" value="ECO:0007669"/>
    <property type="project" value="TreeGrafter"/>
</dbReference>
<protein>
    <recommendedName>
        <fullName evidence="9">Oxysterol-binding protein</fullName>
    </recommendedName>
</protein>
<dbReference type="Proteomes" id="UP000261580">
    <property type="component" value="Unassembled WGS sequence"/>
</dbReference>
<dbReference type="GeneTree" id="ENSGT00940000156164"/>
<dbReference type="Gene3D" id="2.40.160.120">
    <property type="match status" value="1"/>
</dbReference>
<dbReference type="GO" id="GO:0032934">
    <property type="term" value="F:sterol binding"/>
    <property type="evidence" value="ECO:0007669"/>
    <property type="project" value="TreeGrafter"/>
</dbReference>
<evidence type="ECO:0000256" key="2">
    <source>
        <dbReference type="ARBA" id="ARBA00008842"/>
    </source>
</evidence>
<dbReference type="PANTHER" id="PTHR10972:SF205">
    <property type="entry name" value="OXYSTEROL-BINDING PROTEIN 1"/>
    <property type="match status" value="1"/>
</dbReference>
<dbReference type="SUPFAM" id="SSF50729">
    <property type="entry name" value="PH domain-like"/>
    <property type="match status" value="1"/>
</dbReference>
<comment type="subcellular location">
    <subcellularLocation>
        <location evidence="1">Membrane</location>
        <topology evidence="1">Peripheral membrane protein</topology>
    </subcellularLocation>
</comment>
<keyword evidence="4" id="KW-0597">Phosphoprotein</keyword>
<feature type="region of interest" description="Disordered" evidence="11">
    <location>
        <begin position="271"/>
        <end position="293"/>
    </location>
</feature>
<evidence type="ECO:0000256" key="8">
    <source>
        <dbReference type="RuleBase" id="RU003844"/>
    </source>
</evidence>
<organism evidence="13 14">
    <name type="scientific">Neolamprologus brichardi</name>
    <name type="common">Fairy cichlid</name>
    <name type="synonym">Lamprologus brichardi</name>
    <dbReference type="NCBI Taxonomy" id="32507"/>
    <lineage>
        <taxon>Eukaryota</taxon>
        <taxon>Metazoa</taxon>
        <taxon>Chordata</taxon>
        <taxon>Craniata</taxon>
        <taxon>Vertebrata</taxon>
        <taxon>Euteleostomi</taxon>
        <taxon>Actinopterygii</taxon>
        <taxon>Neopterygii</taxon>
        <taxon>Teleostei</taxon>
        <taxon>Neoteleostei</taxon>
        <taxon>Acanthomorphata</taxon>
        <taxon>Ovalentaria</taxon>
        <taxon>Cichlomorphae</taxon>
        <taxon>Cichliformes</taxon>
        <taxon>Cichlidae</taxon>
        <taxon>African cichlids</taxon>
        <taxon>Pseudocrenilabrinae</taxon>
        <taxon>Lamprologini</taxon>
        <taxon>Neolamprologus</taxon>
    </lineage>
</organism>
<keyword evidence="14" id="KW-1185">Reference proteome</keyword>
<accession>A0A3Q4GHY2</accession>
<dbReference type="InterPro" id="IPR011993">
    <property type="entry name" value="PH-like_dom_sf"/>
</dbReference>
<dbReference type="PANTHER" id="PTHR10972">
    <property type="entry name" value="OXYSTEROL-BINDING PROTEIN-RELATED"/>
    <property type="match status" value="1"/>
</dbReference>
<evidence type="ECO:0000256" key="10">
    <source>
        <dbReference type="SAM" id="Coils"/>
    </source>
</evidence>
<feature type="coiled-coil region" evidence="10">
    <location>
        <begin position="225"/>
        <end position="259"/>
    </location>
</feature>
<dbReference type="SUPFAM" id="SSF144000">
    <property type="entry name" value="Oxysterol-binding protein-like"/>
    <property type="match status" value="1"/>
</dbReference>
<reference evidence="13" key="2">
    <citation type="submission" date="2025-09" db="UniProtKB">
        <authorList>
            <consortium name="Ensembl"/>
        </authorList>
    </citation>
    <scope>IDENTIFICATION</scope>
</reference>
<dbReference type="FunFam" id="2.40.160.120:FF:000003">
    <property type="entry name" value="Oxysterol-binding protein"/>
    <property type="match status" value="1"/>
</dbReference>
<dbReference type="AlphaFoldDB" id="A0A3Q4GHY2"/>
<evidence type="ECO:0000256" key="9">
    <source>
        <dbReference type="RuleBase" id="RU003845"/>
    </source>
</evidence>
<dbReference type="Pfam" id="PF00169">
    <property type="entry name" value="PH"/>
    <property type="match status" value="1"/>
</dbReference>
<dbReference type="PROSITE" id="PS01013">
    <property type="entry name" value="OSBP"/>
    <property type="match status" value="1"/>
</dbReference>
<dbReference type="FunFam" id="2.30.29.30:FF:000074">
    <property type="entry name" value="Oxysterol-binding protein"/>
    <property type="match status" value="1"/>
</dbReference>
<name>A0A3Q4GHY2_NEOBR</name>
<dbReference type="PROSITE" id="PS50003">
    <property type="entry name" value="PH_DOMAIN"/>
    <property type="match status" value="1"/>
</dbReference>
<evidence type="ECO:0000256" key="1">
    <source>
        <dbReference type="ARBA" id="ARBA00004170"/>
    </source>
</evidence>
<proteinExistence type="inferred from homology"/>
<dbReference type="InterPro" id="IPR037239">
    <property type="entry name" value="OSBP_sf"/>
</dbReference>
<dbReference type="GO" id="GO:0006869">
    <property type="term" value="P:lipid transport"/>
    <property type="evidence" value="ECO:0007669"/>
    <property type="project" value="UniProtKB-KW"/>
</dbReference>
<feature type="region of interest" description="Disordered" evidence="11">
    <location>
        <begin position="629"/>
        <end position="681"/>
    </location>
</feature>
<evidence type="ECO:0000256" key="3">
    <source>
        <dbReference type="ARBA" id="ARBA00022448"/>
    </source>
</evidence>
<keyword evidence="3 9" id="KW-0813">Transport</keyword>
<feature type="region of interest" description="Disordered" evidence="11">
    <location>
        <begin position="8"/>
        <end position="29"/>
    </location>
</feature>
<dbReference type="InterPro" id="IPR018494">
    <property type="entry name" value="Oxysterol-bd_CS"/>
</dbReference>
<dbReference type="Gene3D" id="2.30.29.30">
    <property type="entry name" value="Pleckstrin-homology domain (PH domain)/Phosphotyrosine-binding domain (PTB)"/>
    <property type="match status" value="1"/>
</dbReference>
<dbReference type="GO" id="GO:0097038">
    <property type="term" value="C:perinuclear endoplasmic reticulum"/>
    <property type="evidence" value="ECO:0007669"/>
    <property type="project" value="TreeGrafter"/>
</dbReference>
<keyword evidence="7" id="KW-0472">Membrane</keyword>
<sequence>GGRCAGKCGTGGQGKTQAVVMSEPKSPTPTPGDTYKGWLFKWTNYIKGYQRRWFVLSNGLLSYYRTQAEMGHTCRGTINLATANIAVEDSCNFVISNGGAQTYHLKASSEVERQRWITALELAKAKAVQMQAESGQGGECRNTEIQSTLRTLNSKVEDLATCNDLIVKHGSALQRSLSELEGLRVAVDMGEKVKQVTERATLFRITSNAMINACRDFLSMAQSHSKRWQKALQTEREQRIRLEETLEQLAKQHNHLERAFRGATVLPPSFSNPALGNKGGVSGKADASDEDDDNEFFDAMEEPFDELSLASNPESPQPLELEPVRQRRTRIPDKPNYYLNLWSIMKNCIGKELSKIPMPVNFNEPLSMLQRLSEDLEYYELLDKAAKSHSSLEQMCYVAAFTVSSYSTTVHRTGKPFNPLLGETFELDRHRECGYRSLCEQVSHHPPAAAHHAFSEKGWTLRQEITLASKFRGKYLSIMPLGSIQCIFEKSNNHYSWKKVTTTVHNIIVGKLWIDQSGEIDVVNHKTGDRCHLKFAPYSYFSRDVPRKVTGVVTDKDGKAHYVLSGTWDEKMEFSKIMQSSKGENGTEGKQRTVYQTLKAKEIWRKNPLPEGAENMYYFSSLALTLNEPEEGVAPTDSRRRPDQRLMEEGHWDEANAEKQRLEEKQRSTRREREREAVKAASAHPDTYQALWFEKIDDPVSGETLHIYKGGYWEAKEQGNWDMCPDVF</sequence>
<evidence type="ECO:0000256" key="6">
    <source>
        <dbReference type="ARBA" id="ARBA00023121"/>
    </source>
</evidence>
<reference evidence="13" key="1">
    <citation type="submission" date="2025-08" db="UniProtKB">
        <authorList>
            <consortium name="Ensembl"/>
        </authorList>
    </citation>
    <scope>IDENTIFICATION</scope>
</reference>
<evidence type="ECO:0000256" key="4">
    <source>
        <dbReference type="ARBA" id="ARBA00022553"/>
    </source>
</evidence>
<dbReference type="Gene3D" id="3.30.70.3490">
    <property type="match status" value="1"/>
</dbReference>
<evidence type="ECO:0000313" key="14">
    <source>
        <dbReference type="Proteomes" id="UP000261580"/>
    </source>
</evidence>
<dbReference type="Pfam" id="PF01237">
    <property type="entry name" value="Oxysterol_BP"/>
    <property type="match status" value="1"/>
</dbReference>
<dbReference type="Ensembl" id="ENSNBRT00000008802.1">
    <property type="protein sequence ID" value="ENSNBRP00000008551.1"/>
    <property type="gene ID" value="ENSNBRG00000006657.1"/>
</dbReference>
<comment type="similarity">
    <text evidence="2 8">Belongs to the OSBP family.</text>
</comment>
<keyword evidence="10" id="KW-0175">Coiled coil</keyword>
<feature type="compositionally biased region" description="Basic and acidic residues" evidence="11">
    <location>
        <begin position="637"/>
        <end position="678"/>
    </location>
</feature>
<dbReference type="CDD" id="cd13284">
    <property type="entry name" value="PH_OSBP_ORP4"/>
    <property type="match status" value="1"/>
</dbReference>
<evidence type="ECO:0000256" key="5">
    <source>
        <dbReference type="ARBA" id="ARBA00023055"/>
    </source>
</evidence>